<evidence type="ECO:0000256" key="1">
    <source>
        <dbReference type="SAM" id="SignalP"/>
    </source>
</evidence>
<dbReference type="RefSeq" id="WP_105247020.1">
    <property type="nucleotide sequence ID" value="NZ_PSZM01000040.1"/>
</dbReference>
<accession>A0A2S8AAT7</accession>
<name>A0A2S8AAT7_9FLAO</name>
<evidence type="ECO:0000313" key="3">
    <source>
        <dbReference type="Proteomes" id="UP000238042"/>
    </source>
</evidence>
<keyword evidence="1" id="KW-0732">Signal</keyword>
<dbReference type="AlphaFoldDB" id="A0A2S8AAT7"/>
<dbReference type="Proteomes" id="UP000238042">
    <property type="component" value="Unassembled WGS sequence"/>
</dbReference>
<gene>
    <name evidence="2" type="ORF">C4S77_07520</name>
</gene>
<evidence type="ECO:0000313" key="2">
    <source>
        <dbReference type="EMBL" id="PQL91643.1"/>
    </source>
</evidence>
<organism evidence="2 3">
    <name type="scientific">Apibacter adventoris</name>
    <dbReference type="NCBI Taxonomy" id="1679466"/>
    <lineage>
        <taxon>Bacteria</taxon>
        <taxon>Pseudomonadati</taxon>
        <taxon>Bacteroidota</taxon>
        <taxon>Flavobacteriia</taxon>
        <taxon>Flavobacteriales</taxon>
        <taxon>Weeksellaceae</taxon>
        <taxon>Apibacter</taxon>
    </lineage>
</organism>
<feature type="chain" id="PRO_5015771562" evidence="1">
    <location>
        <begin position="21"/>
        <end position="67"/>
    </location>
</feature>
<sequence>MKKILMSLCSLLFITTWVKAQNQYPTEKNSSPVIDGGAIEMIKPSMDGVWAKGLFINKHLILQFQQE</sequence>
<dbReference type="EMBL" id="PSZM01000040">
    <property type="protein sequence ID" value="PQL91643.1"/>
    <property type="molecule type" value="Genomic_DNA"/>
</dbReference>
<feature type="signal peptide" evidence="1">
    <location>
        <begin position="1"/>
        <end position="20"/>
    </location>
</feature>
<keyword evidence="3" id="KW-1185">Reference proteome</keyword>
<protein>
    <submittedName>
        <fullName evidence="2">Uncharacterized protein</fullName>
    </submittedName>
</protein>
<comment type="caution">
    <text evidence="2">The sequence shown here is derived from an EMBL/GenBank/DDBJ whole genome shotgun (WGS) entry which is preliminary data.</text>
</comment>
<proteinExistence type="predicted"/>
<dbReference type="OrthoDB" id="657976at2"/>
<reference evidence="2 3" key="1">
    <citation type="submission" date="2018-02" db="EMBL/GenBank/DDBJ databases">
        <title>Genome sequences of Apibacter spp., gut symbionts of Asian honey bees.</title>
        <authorList>
            <person name="Kwong W.K."/>
            <person name="Steele M.I."/>
            <person name="Moran N.A."/>
        </authorList>
    </citation>
    <scope>NUCLEOTIDE SEQUENCE [LARGE SCALE GENOMIC DNA]</scope>
    <source>
        <strain evidence="3">wkB301</strain>
    </source>
</reference>